<name>A0A0C2XI45_HEBCY</name>
<dbReference type="Proteomes" id="UP000053424">
    <property type="component" value="Unassembled WGS sequence"/>
</dbReference>
<dbReference type="EMBL" id="KN831796">
    <property type="protein sequence ID" value="KIM37518.1"/>
    <property type="molecule type" value="Genomic_DNA"/>
</dbReference>
<protein>
    <submittedName>
        <fullName evidence="1">Uncharacterized protein</fullName>
    </submittedName>
</protein>
<organism evidence="1 2">
    <name type="scientific">Hebeloma cylindrosporum</name>
    <dbReference type="NCBI Taxonomy" id="76867"/>
    <lineage>
        <taxon>Eukaryota</taxon>
        <taxon>Fungi</taxon>
        <taxon>Dikarya</taxon>
        <taxon>Basidiomycota</taxon>
        <taxon>Agaricomycotina</taxon>
        <taxon>Agaricomycetes</taxon>
        <taxon>Agaricomycetidae</taxon>
        <taxon>Agaricales</taxon>
        <taxon>Agaricineae</taxon>
        <taxon>Hymenogastraceae</taxon>
        <taxon>Hebeloma</taxon>
    </lineage>
</organism>
<reference evidence="2" key="2">
    <citation type="submission" date="2015-01" db="EMBL/GenBank/DDBJ databases">
        <title>Evolutionary Origins and Diversification of the Mycorrhizal Mutualists.</title>
        <authorList>
            <consortium name="DOE Joint Genome Institute"/>
            <consortium name="Mycorrhizal Genomics Consortium"/>
            <person name="Kohler A."/>
            <person name="Kuo A."/>
            <person name="Nagy L.G."/>
            <person name="Floudas D."/>
            <person name="Copeland A."/>
            <person name="Barry K.W."/>
            <person name="Cichocki N."/>
            <person name="Veneault-Fourrey C."/>
            <person name="LaButti K."/>
            <person name="Lindquist E.A."/>
            <person name="Lipzen A."/>
            <person name="Lundell T."/>
            <person name="Morin E."/>
            <person name="Murat C."/>
            <person name="Riley R."/>
            <person name="Ohm R."/>
            <person name="Sun H."/>
            <person name="Tunlid A."/>
            <person name="Henrissat B."/>
            <person name="Grigoriev I.V."/>
            <person name="Hibbett D.S."/>
            <person name="Martin F."/>
        </authorList>
    </citation>
    <scope>NUCLEOTIDE SEQUENCE [LARGE SCALE GENOMIC DNA]</scope>
    <source>
        <strain evidence="2">h7</strain>
    </source>
</reference>
<keyword evidence="2" id="KW-1185">Reference proteome</keyword>
<gene>
    <name evidence="1" type="ORF">M413DRAFT_448330</name>
</gene>
<evidence type="ECO:0000313" key="2">
    <source>
        <dbReference type="Proteomes" id="UP000053424"/>
    </source>
</evidence>
<dbReference type="AlphaFoldDB" id="A0A0C2XI45"/>
<evidence type="ECO:0000313" key="1">
    <source>
        <dbReference type="EMBL" id="KIM37518.1"/>
    </source>
</evidence>
<accession>A0A0C2XI45</accession>
<reference evidence="1 2" key="1">
    <citation type="submission" date="2014-04" db="EMBL/GenBank/DDBJ databases">
        <authorList>
            <consortium name="DOE Joint Genome Institute"/>
            <person name="Kuo A."/>
            <person name="Gay G."/>
            <person name="Dore J."/>
            <person name="Kohler A."/>
            <person name="Nagy L.G."/>
            <person name="Floudas D."/>
            <person name="Copeland A."/>
            <person name="Barry K.W."/>
            <person name="Cichocki N."/>
            <person name="Veneault-Fourrey C."/>
            <person name="LaButti K."/>
            <person name="Lindquist E.A."/>
            <person name="Lipzen A."/>
            <person name="Lundell T."/>
            <person name="Morin E."/>
            <person name="Murat C."/>
            <person name="Sun H."/>
            <person name="Tunlid A."/>
            <person name="Henrissat B."/>
            <person name="Grigoriev I.V."/>
            <person name="Hibbett D.S."/>
            <person name="Martin F."/>
            <person name="Nordberg H.P."/>
            <person name="Cantor M.N."/>
            <person name="Hua S.X."/>
        </authorList>
    </citation>
    <scope>NUCLEOTIDE SEQUENCE [LARGE SCALE GENOMIC DNA]</scope>
    <source>
        <strain evidence="2">h7</strain>
    </source>
</reference>
<proteinExistence type="predicted"/>
<sequence>MNIARAVQELIALDAFIAGENTYIPTYLTCTMLKSFRPIPDCKWYASHCSRIKEIRSERRHWCCWGTGTALTERNSNAVVIDVVPSSLP</sequence>
<dbReference type="HOGENOM" id="CLU_2454985_0_0_1"/>